<dbReference type="InterPro" id="IPR034240">
    <property type="entry name" value="eIF3G_RRM"/>
</dbReference>
<keyword evidence="3 6" id="KW-0694">RNA-binding</keyword>
<dbReference type="CDD" id="cd12408">
    <property type="entry name" value="RRM_eIF3G_like"/>
    <property type="match status" value="1"/>
</dbReference>
<feature type="region of interest" description="Disordered" evidence="7">
    <location>
        <begin position="1"/>
        <end position="38"/>
    </location>
</feature>
<name>A0A7S1FAQ1_NOCSC</name>
<feature type="region of interest" description="Disordered" evidence="7">
    <location>
        <begin position="143"/>
        <end position="211"/>
    </location>
</feature>
<comment type="subunit">
    <text evidence="5">Component of the eukaryotic translation initiation factor 3 (eIF-3) complex.</text>
</comment>
<dbReference type="Pfam" id="PF12353">
    <property type="entry name" value="eIF3g"/>
    <property type="match status" value="1"/>
</dbReference>
<dbReference type="Pfam" id="PF00076">
    <property type="entry name" value="RRM_1"/>
    <property type="match status" value="1"/>
</dbReference>
<dbReference type="InterPro" id="IPR024675">
    <property type="entry name" value="eIF3g_N"/>
</dbReference>
<gene>
    <name evidence="9" type="ORF">NSCI0253_LOCUS27878</name>
</gene>
<sequence>MATTRFARAWADEEEEEEDEFAGSKPGAGRHRFETQADSQGMKTVIEYIERDGKTYKISKKVKEITTKTWTTAAMEERKSMPKFGKAATNSPEKEAMMIKKSDEEIPLEVAKKPVTLATKDDAEDKFYEESIEACNSFMKEKKAWSSANREVQIAREEGSPEEKKPDAPVADAPASGGPAKYVPPSVRAAQGQTVGGKGGGKDASQQQDASLRITNLSEDVKEGDLQELFGPCGRLQRVYLAKHPDTGASKGFAFVTYFSREDAQRAINKLNGHGYDNLILQVMWAKPRA</sequence>
<comment type="subcellular location">
    <subcellularLocation>
        <location evidence="5">Cytoplasm</location>
    </subcellularLocation>
</comment>
<protein>
    <recommendedName>
        <fullName evidence="5">Eukaryotic translation initiation factor 3 subunit G</fullName>
        <shortName evidence="5">eIF3g</shortName>
    </recommendedName>
    <alternativeName>
        <fullName evidence="5">Eukaryotic translation initiation factor 3 RNA-binding subunit</fullName>
        <shortName evidence="5">eIF-3 RNA-binding subunit</shortName>
    </alternativeName>
    <alternativeName>
        <fullName evidence="5">Eukaryotic translation initiation factor 3 subunit 4</fullName>
    </alternativeName>
</protein>
<feature type="domain" description="RRM" evidence="8">
    <location>
        <begin position="210"/>
        <end position="288"/>
    </location>
</feature>
<keyword evidence="2 5" id="KW-0396">Initiation factor</keyword>
<feature type="compositionally biased region" description="Acidic residues" evidence="7">
    <location>
        <begin position="12"/>
        <end position="21"/>
    </location>
</feature>
<keyword evidence="1 5" id="KW-0963">Cytoplasm</keyword>
<evidence type="ECO:0000256" key="7">
    <source>
        <dbReference type="SAM" id="MobiDB-lite"/>
    </source>
</evidence>
<feature type="compositionally biased region" description="Low complexity" evidence="7">
    <location>
        <begin position="168"/>
        <end position="180"/>
    </location>
</feature>
<comment type="function">
    <text evidence="5">RNA-binding component of the eukaryotic translation initiation factor 3 (eIF-3) complex, which is involved in protein synthesis of a specialized repertoire of mRNAs and, together with other initiation factors, stimulates binding of mRNA and methionyl-tRNAi to the 40S ribosome. The eIF-3 complex specifically targets and initiates translation of a subset of mRNAs involved in cell proliferation. This subunit can bind 18S rRNA.</text>
</comment>
<keyword evidence="4 5" id="KW-0648">Protein biosynthesis</keyword>
<dbReference type="PANTHER" id="PTHR10352">
    <property type="entry name" value="EUKARYOTIC TRANSLATION INITIATION FACTOR 3 SUBUNIT G"/>
    <property type="match status" value="1"/>
</dbReference>
<reference evidence="9" key="1">
    <citation type="submission" date="2021-01" db="EMBL/GenBank/DDBJ databases">
        <authorList>
            <person name="Corre E."/>
            <person name="Pelletier E."/>
            <person name="Niang G."/>
            <person name="Scheremetjew M."/>
            <person name="Finn R."/>
            <person name="Kale V."/>
            <person name="Holt S."/>
            <person name="Cochrane G."/>
            <person name="Meng A."/>
            <person name="Brown T."/>
            <person name="Cohen L."/>
        </authorList>
    </citation>
    <scope>NUCLEOTIDE SEQUENCE</scope>
</reference>
<dbReference type="InterPro" id="IPR000504">
    <property type="entry name" value="RRM_dom"/>
</dbReference>
<dbReference type="HAMAP" id="MF_03006">
    <property type="entry name" value="eIF3g"/>
    <property type="match status" value="1"/>
</dbReference>
<dbReference type="InterPro" id="IPR035979">
    <property type="entry name" value="RBD_domain_sf"/>
</dbReference>
<evidence type="ECO:0000256" key="4">
    <source>
        <dbReference type="ARBA" id="ARBA00022917"/>
    </source>
</evidence>
<dbReference type="EMBL" id="HBFQ01039330">
    <property type="protein sequence ID" value="CAD8853527.1"/>
    <property type="molecule type" value="Transcribed_RNA"/>
</dbReference>
<dbReference type="GO" id="GO:0003743">
    <property type="term" value="F:translation initiation factor activity"/>
    <property type="evidence" value="ECO:0007669"/>
    <property type="project" value="UniProtKB-UniRule"/>
</dbReference>
<dbReference type="Gene3D" id="3.30.70.330">
    <property type="match status" value="1"/>
</dbReference>
<dbReference type="AlphaFoldDB" id="A0A7S1FAQ1"/>
<evidence type="ECO:0000256" key="3">
    <source>
        <dbReference type="ARBA" id="ARBA00022884"/>
    </source>
</evidence>
<feature type="compositionally biased region" description="Basic and acidic residues" evidence="7">
    <location>
        <begin position="153"/>
        <end position="167"/>
    </location>
</feature>
<evidence type="ECO:0000256" key="6">
    <source>
        <dbReference type="PROSITE-ProRule" id="PRU00176"/>
    </source>
</evidence>
<evidence type="ECO:0000256" key="1">
    <source>
        <dbReference type="ARBA" id="ARBA00022490"/>
    </source>
</evidence>
<dbReference type="GO" id="GO:0016282">
    <property type="term" value="C:eukaryotic 43S preinitiation complex"/>
    <property type="evidence" value="ECO:0007669"/>
    <property type="project" value="UniProtKB-UniRule"/>
</dbReference>
<evidence type="ECO:0000313" key="9">
    <source>
        <dbReference type="EMBL" id="CAD8853527.1"/>
    </source>
</evidence>
<dbReference type="InterPro" id="IPR012677">
    <property type="entry name" value="Nucleotide-bd_a/b_plait_sf"/>
</dbReference>
<evidence type="ECO:0000259" key="8">
    <source>
        <dbReference type="PROSITE" id="PS50102"/>
    </source>
</evidence>
<dbReference type="SMART" id="SM00360">
    <property type="entry name" value="RRM"/>
    <property type="match status" value="1"/>
</dbReference>
<evidence type="ECO:0000256" key="2">
    <source>
        <dbReference type="ARBA" id="ARBA00022540"/>
    </source>
</evidence>
<dbReference type="GO" id="GO:0033290">
    <property type="term" value="C:eukaryotic 48S preinitiation complex"/>
    <property type="evidence" value="ECO:0007669"/>
    <property type="project" value="UniProtKB-UniRule"/>
</dbReference>
<proteinExistence type="inferred from homology"/>
<dbReference type="PIRSF" id="PIRSF037949">
    <property type="entry name" value="Transl_init_eIF-3_RNA-bind"/>
    <property type="match status" value="1"/>
</dbReference>
<dbReference type="PROSITE" id="PS50102">
    <property type="entry name" value="RRM"/>
    <property type="match status" value="1"/>
</dbReference>
<feature type="region of interest" description="Disordered" evidence="7">
    <location>
        <begin position="74"/>
        <end position="95"/>
    </location>
</feature>
<dbReference type="SUPFAM" id="SSF54928">
    <property type="entry name" value="RNA-binding domain, RBD"/>
    <property type="match status" value="1"/>
</dbReference>
<accession>A0A7S1FAQ1</accession>
<comment type="similarity">
    <text evidence="5">Belongs to the eIF-3 subunit G family.</text>
</comment>
<evidence type="ECO:0000256" key="5">
    <source>
        <dbReference type="HAMAP-Rule" id="MF_03006"/>
    </source>
</evidence>
<dbReference type="GO" id="GO:0003723">
    <property type="term" value="F:RNA binding"/>
    <property type="evidence" value="ECO:0007669"/>
    <property type="project" value="UniProtKB-UniRule"/>
</dbReference>
<dbReference type="GO" id="GO:0001732">
    <property type="term" value="P:formation of cytoplasmic translation initiation complex"/>
    <property type="evidence" value="ECO:0007669"/>
    <property type="project" value="UniProtKB-UniRule"/>
</dbReference>
<dbReference type="GO" id="GO:0005852">
    <property type="term" value="C:eukaryotic translation initiation factor 3 complex"/>
    <property type="evidence" value="ECO:0007669"/>
    <property type="project" value="UniProtKB-UniRule"/>
</dbReference>
<dbReference type="InterPro" id="IPR017334">
    <property type="entry name" value="eIF3_g"/>
</dbReference>
<organism evidence="9">
    <name type="scientific">Noctiluca scintillans</name>
    <name type="common">Sea sparkle</name>
    <name type="synonym">Red tide dinoflagellate</name>
    <dbReference type="NCBI Taxonomy" id="2966"/>
    <lineage>
        <taxon>Eukaryota</taxon>
        <taxon>Sar</taxon>
        <taxon>Alveolata</taxon>
        <taxon>Dinophyceae</taxon>
        <taxon>Noctilucales</taxon>
        <taxon>Noctilucaceae</taxon>
        <taxon>Noctiluca</taxon>
    </lineage>
</organism>